<evidence type="ECO:0000313" key="1">
    <source>
        <dbReference type="EMBL" id="JAD23537.1"/>
    </source>
</evidence>
<sequence length="34" mass="4043">MWIVNIDKNMLLMCCVHVVQYEIVQGYGHFCLEL</sequence>
<dbReference type="AlphaFoldDB" id="A0A0A8YLN5"/>
<organism evidence="1">
    <name type="scientific">Arundo donax</name>
    <name type="common">Giant reed</name>
    <name type="synonym">Donax arundinaceus</name>
    <dbReference type="NCBI Taxonomy" id="35708"/>
    <lineage>
        <taxon>Eukaryota</taxon>
        <taxon>Viridiplantae</taxon>
        <taxon>Streptophyta</taxon>
        <taxon>Embryophyta</taxon>
        <taxon>Tracheophyta</taxon>
        <taxon>Spermatophyta</taxon>
        <taxon>Magnoliopsida</taxon>
        <taxon>Liliopsida</taxon>
        <taxon>Poales</taxon>
        <taxon>Poaceae</taxon>
        <taxon>PACMAD clade</taxon>
        <taxon>Arundinoideae</taxon>
        <taxon>Arundineae</taxon>
        <taxon>Arundo</taxon>
    </lineage>
</organism>
<proteinExistence type="predicted"/>
<reference evidence="1" key="2">
    <citation type="journal article" date="2015" name="Data Brief">
        <title>Shoot transcriptome of the giant reed, Arundo donax.</title>
        <authorList>
            <person name="Barrero R.A."/>
            <person name="Guerrero F.D."/>
            <person name="Moolhuijzen P."/>
            <person name="Goolsby J.A."/>
            <person name="Tidwell J."/>
            <person name="Bellgard S.E."/>
            <person name="Bellgard M.I."/>
        </authorList>
    </citation>
    <scope>NUCLEOTIDE SEQUENCE</scope>
    <source>
        <tissue evidence="1">Shoot tissue taken approximately 20 cm above the soil surface</tissue>
    </source>
</reference>
<name>A0A0A8YLN5_ARUDO</name>
<protein>
    <submittedName>
        <fullName evidence="1">Uncharacterized protein</fullName>
    </submittedName>
</protein>
<accession>A0A0A8YLN5</accession>
<reference evidence="1" key="1">
    <citation type="submission" date="2014-09" db="EMBL/GenBank/DDBJ databases">
        <authorList>
            <person name="Magalhaes I.L.F."/>
            <person name="Oliveira U."/>
            <person name="Santos F.R."/>
            <person name="Vidigal T.H.D.A."/>
            <person name="Brescovit A.D."/>
            <person name="Santos A.J."/>
        </authorList>
    </citation>
    <scope>NUCLEOTIDE SEQUENCE</scope>
    <source>
        <tissue evidence="1">Shoot tissue taken approximately 20 cm above the soil surface</tissue>
    </source>
</reference>
<dbReference type="EMBL" id="GBRH01274358">
    <property type="protein sequence ID" value="JAD23537.1"/>
    <property type="molecule type" value="Transcribed_RNA"/>
</dbReference>